<dbReference type="InterPro" id="IPR005748">
    <property type="entry name" value="DNA_mismatch_repair_MutS"/>
</dbReference>
<feature type="domain" description="DNA mismatch repair proteins mutS family" evidence="11">
    <location>
        <begin position="716"/>
        <end position="732"/>
    </location>
</feature>
<comment type="similarity">
    <text evidence="1 9 10">Belongs to the DNA mismatch repair MutS family.</text>
</comment>
<dbReference type="SUPFAM" id="SSF55271">
    <property type="entry name" value="DNA repair protein MutS, domain I"/>
    <property type="match status" value="1"/>
</dbReference>
<evidence type="ECO:0000313" key="12">
    <source>
        <dbReference type="EMBL" id="EEX22514.1"/>
    </source>
</evidence>
<evidence type="ECO:0000256" key="4">
    <source>
        <dbReference type="ARBA" id="ARBA00022763"/>
    </source>
</evidence>
<evidence type="ECO:0000256" key="9">
    <source>
        <dbReference type="HAMAP-Rule" id="MF_00096"/>
    </source>
</evidence>
<comment type="function">
    <text evidence="8 9">This protein is involved in the repair of mismatches in DNA. It is possible that it carries out the mismatch recognition step. This protein has a weak ATPase activity.</text>
</comment>
<dbReference type="GO" id="GO:0005829">
    <property type="term" value="C:cytosol"/>
    <property type="evidence" value="ECO:0007669"/>
    <property type="project" value="TreeGrafter"/>
</dbReference>
<dbReference type="FunFam" id="1.10.1420.10:FF:000001">
    <property type="entry name" value="DNA mismatch repair protein MutS"/>
    <property type="match status" value="1"/>
</dbReference>
<evidence type="ECO:0000313" key="13">
    <source>
        <dbReference type="Proteomes" id="UP000003755"/>
    </source>
</evidence>
<dbReference type="Gene3D" id="3.30.420.110">
    <property type="entry name" value="MutS, connector domain"/>
    <property type="match status" value="1"/>
</dbReference>
<dbReference type="GO" id="GO:0003684">
    <property type="term" value="F:damaged DNA binding"/>
    <property type="evidence" value="ECO:0007669"/>
    <property type="project" value="UniProtKB-UniRule"/>
</dbReference>
<reference evidence="12" key="1">
    <citation type="submission" date="2009-09" db="EMBL/GenBank/DDBJ databases">
        <authorList>
            <person name="Weinstock G."/>
            <person name="Sodergren E."/>
            <person name="Clifton S."/>
            <person name="Fulton L."/>
            <person name="Fulton B."/>
            <person name="Courtney L."/>
            <person name="Fronick C."/>
            <person name="Harrison M."/>
            <person name="Strong C."/>
            <person name="Farmer C."/>
            <person name="Delahaunty K."/>
            <person name="Markovic C."/>
            <person name="Hall O."/>
            <person name="Minx P."/>
            <person name="Tomlinson C."/>
            <person name="Mitreva M."/>
            <person name="Nelson J."/>
            <person name="Hou S."/>
            <person name="Wollam A."/>
            <person name="Pepin K.H."/>
            <person name="Johnson M."/>
            <person name="Bhonagiri V."/>
            <person name="Nash W.E."/>
            <person name="Warren W."/>
            <person name="Chinwalla A."/>
            <person name="Mardis E.R."/>
            <person name="Wilson R.K."/>
        </authorList>
    </citation>
    <scope>NUCLEOTIDE SEQUENCE [LARGE SCALE GENOMIC DNA]</scope>
    <source>
        <strain evidence="12">DSM 20583</strain>
    </source>
</reference>
<dbReference type="SUPFAM" id="SSF53150">
    <property type="entry name" value="DNA repair protein MutS, domain II"/>
    <property type="match status" value="1"/>
</dbReference>
<evidence type="ECO:0000256" key="6">
    <source>
        <dbReference type="ARBA" id="ARBA00023125"/>
    </source>
</evidence>
<evidence type="ECO:0000256" key="7">
    <source>
        <dbReference type="ARBA" id="ARBA00023204"/>
    </source>
</evidence>
<keyword evidence="4 9" id="KW-0227">DNA damage</keyword>
<dbReference type="GO" id="GO:0006298">
    <property type="term" value="P:mismatch repair"/>
    <property type="evidence" value="ECO:0007669"/>
    <property type="project" value="UniProtKB-UniRule"/>
</dbReference>
<dbReference type="InterPro" id="IPR000432">
    <property type="entry name" value="DNA_mismatch_repair_MutS_C"/>
</dbReference>
<sequence>MEKFLKGKNIGKYMGISIKDVNIASISPMMQHYVKTKEEYKDCILFYRLGDFYEMFFEDAEIVSKELELTLTGKDCGMSERAPMCGIPFHAAEVYLNRLISKGYKVAICEQMEDPKQTKGIVRREVIRVVTPGTTLNTQALDETKNNYIMSVVYVSNRFGIAIADITTGVFMVTEVDEIRKLLDEIYKFSPAELVCNEAFTMSGIEIDELKNRLNISLSALDNWYFDDDLCARTLKEHFHVGTLEGLGLKDYNCAVIAAGALFTYLLETQKNSMEHLRQITPYSTDKYMLIDSSTRRNLELTETMREKVKRGSLLWVLDKTKTAMGARMMRSFIEQPLIDEGEINARLDAVEEINCHEMDREEIREYLSPVYDMERLISRVSYQSANPRDLISFKSSISMIPYIRQLLSQFQCEELQKVYEEMDDLQDLYQLLEASIVDEPPLAMKEGGIIKEGYQEDIDHFREAKTKGKVWLAELEAEEKEKTGIRTLKIKYNKVFGYYLEVTNSFKDMVPDYYTRKQTLTNAERYITPRLKELEDMILGAEDKLYALEYEAFVSIRTKIAAEVERIQKTARAIAKLDAYASLALVASRNQFVRPKINTKGVIDIKNGRHPVVEKMISNDMFIPNDTYLDNGKNRVAVITGPNMAGKSTYMRQSALIVLMAQIGSFVPAEKANIGIVDRIFTRVGASDDLASGQSTFMVEMTEVANILRNATSKSLLILDEIGRGTSTFDGLSIAWAVIEHISNTRILGAKTLFATHYHELTELEGKLAGVNNYCIAVKERGDDIVFLRKIVKGGADKSYGIQVAKLAGVPNSVIERAKELVEELVSADITATVKNIASENKKQKTKPAVHFDEVDMEQISLFDTVKDDDVIEELKSIQLDELRPVDALNILYRLQNKLKNRW</sequence>
<evidence type="ECO:0000256" key="10">
    <source>
        <dbReference type="RuleBase" id="RU003756"/>
    </source>
</evidence>
<dbReference type="Pfam" id="PF05188">
    <property type="entry name" value="MutS_II"/>
    <property type="match status" value="1"/>
</dbReference>
<evidence type="ECO:0000259" key="11">
    <source>
        <dbReference type="PROSITE" id="PS00486"/>
    </source>
</evidence>
<proteinExistence type="inferred from homology"/>
<evidence type="ECO:0000256" key="1">
    <source>
        <dbReference type="ARBA" id="ARBA00006271"/>
    </source>
</evidence>
<dbReference type="InterPro" id="IPR016151">
    <property type="entry name" value="DNA_mismatch_repair_MutS_N"/>
</dbReference>
<dbReference type="HAMAP" id="MF_00096">
    <property type="entry name" value="MutS"/>
    <property type="match status" value="1"/>
</dbReference>
<dbReference type="CDD" id="cd03284">
    <property type="entry name" value="ABC_MutS1"/>
    <property type="match status" value="1"/>
</dbReference>
<dbReference type="GO" id="GO:0030983">
    <property type="term" value="F:mismatched DNA binding"/>
    <property type="evidence" value="ECO:0007669"/>
    <property type="project" value="InterPro"/>
</dbReference>
<gene>
    <name evidence="9 12" type="primary">mutS</name>
    <name evidence="12" type="ORF">BLAHAN_04739</name>
</gene>
<dbReference type="Pfam" id="PF01624">
    <property type="entry name" value="MutS_I"/>
    <property type="match status" value="1"/>
</dbReference>
<dbReference type="eggNOG" id="COG0249">
    <property type="taxonomic scope" value="Bacteria"/>
</dbReference>
<dbReference type="FunFam" id="3.40.1170.10:FF:000001">
    <property type="entry name" value="DNA mismatch repair protein MutS"/>
    <property type="match status" value="1"/>
</dbReference>
<evidence type="ECO:0000256" key="5">
    <source>
        <dbReference type="ARBA" id="ARBA00022840"/>
    </source>
</evidence>
<dbReference type="PROSITE" id="PS00486">
    <property type="entry name" value="DNA_MISMATCH_REPAIR_2"/>
    <property type="match status" value="1"/>
</dbReference>
<dbReference type="Proteomes" id="UP000003755">
    <property type="component" value="Unassembled WGS sequence"/>
</dbReference>
<dbReference type="KEGG" id="bhan:CGC63_07270"/>
<organism evidence="12 13">
    <name type="scientific">Blautia hansenii DSM 20583</name>
    <dbReference type="NCBI Taxonomy" id="537007"/>
    <lineage>
        <taxon>Bacteria</taxon>
        <taxon>Bacillati</taxon>
        <taxon>Bacillota</taxon>
        <taxon>Clostridia</taxon>
        <taxon>Lachnospirales</taxon>
        <taxon>Lachnospiraceae</taxon>
        <taxon>Blautia</taxon>
    </lineage>
</organism>
<dbReference type="FunFam" id="3.40.50.300:FF:001579">
    <property type="entry name" value="DNA mismatch repair protein MutS"/>
    <property type="match status" value="1"/>
</dbReference>
<dbReference type="SMART" id="SM00533">
    <property type="entry name" value="MUTSd"/>
    <property type="match status" value="1"/>
</dbReference>
<dbReference type="InterPro" id="IPR045076">
    <property type="entry name" value="MutS"/>
</dbReference>
<keyword evidence="5 9" id="KW-0067">ATP-binding</keyword>
<evidence type="ECO:0000256" key="2">
    <source>
        <dbReference type="ARBA" id="ARBA00021982"/>
    </source>
</evidence>
<dbReference type="InterPro" id="IPR007696">
    <property type="entry name" value="DNA_mismatch_repair_MutS_core"/>
</dbReference>
<dbReference type="InterPro" id="IPR007695">
    <property type="entry name" value="DNA_mismatch_repair_MutS-lik_N"/>
</dbReference>
<dbReference type="InterPro" id="IPR027417">
    <property type="entry name" value="P-loop_NTPase"/>
</dbReference>
<accession>C9L5T2</accession>
<keyword evidence="3 9" id="KW-0547">Nucleotide-binding</keyword>
<dbReference type="NCBIfam" id="TIGR01070">
    <property type="entry name" value="mutS1"/>
    <property type="match status" value="1"/>
</dbReference>
<dbReference type="InterPro" id="IPR007860">
    <property type="entry name" value="DNA_mmatch_repair_MutS_con_dom"/>
</dbReference>
<name>C9L5T2_BLAHA</name>
<dbReference type="SUPFAM" id="SSF48334">
    <property type="entry name" value="DNA repair protein MutS, domain III"/>
    <property type="match status" value="1"/>
</dbReference>
<keyword evidence="7 9" id="KW-0234">DNA repair</keyword>
<dbReference type="STRING" id="537007.BLAHAN_04739"/>
<dbReference type="InterPro" id="IPR036678">
    <property type="entry name" value="MutS_con_dom_sf"/>
</dbReference>
<dbReference type="PANTHER" id="PTHR11361">
    <property type="entry name" value="DNA MISMATCH REPAIR PROTEIN MUTS FAMILY MEMBER"/>
    <property type="match status" value="1"/>
</dbReference>
<dbReference type="InterPro" id="IPR036187">
    <property type="entry name" value="DNA_mismatch_repair_MutS_sf"/>
</dbReference>
<evidence type="ECO:0000256" key="3">
    <source>
        <dbReference type="ARBA" id="ARBA00022741"/>
    </source>
</evidence>
<dbReference type="Gene3D" id="3.40.50.300">
    <property type="entry name" value="P-loop containing nucleotide triphosphate hydrolases"/>
    <property type="match status" value="1"/>
</dbReference>
<dbReference type="Pfam" id="PF00488">
    <property type="entry name" value="MutS_V"/>
    <property type="match status" value="1"/>
</dbReference>
<dbReference type="GO" id="GO:0140664">
    <property type="term" value="F:ATP-dependent DNA damage sensor activity"/>
    <property type="evidence" value="ECO:0007669"/>
    <property type="project" value="InterPro"/>
</dbReference>
<dbReference type="AlphaFoldDB" id="C9L5T2"/>
<dbReference type="Gene3D" id="3.40.1170.10">
    <property type="entry name" value="DNA repair protein MutS, domain I"/>
    <property type="match status" value="1"/>
</dbReference>
<comment type="caution">
    <text evidence="12">The sequence shown here is derived from an EMBL/GenBank/DDBJ whole genome shotgun (WGS) entry which is preliminary data.</text>
</comment>
<dbReference type="NCBIfam" id="NF003810">
    <property type="entry name" value="PRK05399.1"/>
    <property type="match status" value="1"/>
</dbReference>
<dbReference type="SMART" id="SM00534">
    <property type="entry name" value="MUTSac"/>
    <property type="match status" value="1"/>
</dbReference>
<dbReference type="PANTHER" id="PTHR11361:SF34">
    <property type="entry name" value="DNA MISMATCH REPAIR PROTEIN MSH1, MITOCHONDRIAL"/>
    <property type="match status" value="1"/>
</dbReference>
<dbReference type="GO" id="GO:0005524">
    <property type="term" value="F:ATP binding"/>
    <property type="evidence" value="ECO:0007669"/>
    <property type="project" value="UniProtKB-UniRule"/>
</dbReference>
<keyword evidence="6 9" id="KW-0238">DNA-binding</keyword>
<dbReference type="SUPFAM" id="SSF52540">
    <property type="entry name" value="P-loop containing nucleoside triphosphate hydrolases"/>
    <property type="match status" value="1"/>
</dbReference>
<evidence type="ECO:0000256" key="8">
    <source>
        <dbReference type="ARBA" id="ARBA00024647"/>
    </source>
</evidence>
<dbReference type="PIRSF" id="PIRSF037677">
    <property type="entry name" value="DNA_mis_repair_Msh6"/>
    <property type="match status" value="1"/>
</dbReference>
<feature type="binding site" evidence="9">
    <location>
        <begin position="642"/>
        <end position="649"/>
    </location>
    <ligand>
        <name>ATP</name>
        <dbReference type="ChEBI" id="CHEBI:30616"/>
    </ligand>
</feature>
<dbReference type="Gene3D" id="1.10.1420.10">
    <property type="match status" value="2"/>
</dbReference>
<dbReference type="HOGENOM" id="CLU_002472_3_0_9"/>
<keyword evidence="13" id="KW-1185">Reference proteome</keyword>
<dbReference type="Pfam" id="PF05192">
    <property type="entry name" value="MutS_III"/>
    <property type="match status" value="1"/>
</dbReference>
<dbReference type="InterPro" id="IPR007861">
    <property type="entry name" value="DNA_mismatch_repair_MutS_clamp"/>
</dbReference>
<protein>
    <recommendedName>
        <fullName evidence="2 9">DNA mismatch repair protein MutS</fullName>
    </recommendedName>
</protein>
<dbReference type="InterPro" id="IPR017261">
    <property type="entry name" value="DNA_mismatch_repair_MutS/MSH"/>
</dbReference>
<dbReference type="EMBL" id="ABYU02000011">
    <property type="protein sequence ID" value="EEX22514.1"/>
    <property type="molecule type" value="Genomic_DNA"/>
</dbReference>
<dbReference type="Pfam" id="PF05190">
    <property type="entry name" value="MutS_IV"/>
    <property type="match status" value="1"/>
</dbReference>